<comment type="caution">
    <text evidence="15">The sequence shown here is derived from an EMBL/GenBank/DDBJ whole genome shotgun (WGS) entry which is preliminary data.</text>
</comment>
<sequence>MEKKKMVFNEPLSTDEIPPPLVPEIYRPKNRVPGINSYTRRKNIRAVLKNGYLNIESKSKQRQLFSNYIVSLVEARWRWTLLNFVSAHTCIWLFFGTIYWIISYNHDDFLPLHISQNDSKTTPCIRNLYGFTSAFLFSIEVHTTVAYGKRAITLECPQTVTAMCLQCIVSSIFQAIMVGILFAKLTRPRARTQTILFSRQAVINLRNDKFCLIFRVGDMRKSRILNIKPQAYVIRFQTQHKQMTISDQIELNVDVDECEQTFFLWPITVVHWIDEKSPFYKLSAADLLCSKIEILVVFEGMIESTGQSVQARSSYIECDIFWGHRFATMIGYDTARMMYDVDFSKLSEIQQVDTPLCSASEFSTLLSVISDTSREFNTSQEFNERT</sequence>
<keyword evidence="6 11" id="KW-0630">Potassium</keyword>
<evidence type="ECO:0000256" key="10">
    <source>
        <dbReference type="ARBA" id="ARBA00023303"/>
    </source>
</evidence>
<dbReference type="AlphaFoldDB" id="A0A9P0TRC6"/>
<dbReference type="SUPFAM" id="SSF81324">
    <property type="entry name" value="Voltage-gated potassium channels"/>
    <property type="match status" value="1"/>
</dbReference>
<dbReference type="GO" id="GO:1990573">
    <property type="term" value="P:potassium ion import across plasma membrane"/>
    <property type="evidence" value="ECO:0007669"/>
    <property type="project" value="TreeGrafter"/>
</dbReference>
<keyword evidence="9 12" id="KW-0472">Membrane</keyword>
<dbReference type="GO" id="GO:0034765">
    <property type="term" value="P:regulation of monoatomic ion transmembrane transport"/>
    <property type="evidence" value="ECO:0007669"/>
    <property type="project" value="TreeGrafter"/>
</dbReference>
<evidence type="ECO:0000256" key="9">
    <source>
        <dbReference type="ARBA" id="ARBA00023136"/>
    </source>
</evidence>
<dbReference type="PANTHER" id="PTHR11767">
    <property type="entry name" value="INWARD RECTIFIER POTASSIUM CHANNEL"/>
    <property type="match status" value="1"/>
</dbReference>
<evidence type="ECO:0000256" key="2">
    <source>
        <dbReference type="ARBA" id="ARBA00022448"/>
    </source>
</evidence>
<reference evidence="15" key="1">
    <citation type="submission" date="2022-05" db="EMBL/GenBank/DDBJ databases">
        <authorList>
            <person name="Okamura Y."/>
        </authorList>
    </citation>
    <scope>NUCLEOTIDE SEQUENCE</scope>
</reference>
<keyword evidence="7 12" id="KW-1133">Transmembrane helix</keyword>
<keyword evidence="2 11" id="KW-0813">Transport</keyword>
<dbReference type="PRINTS" id="PR01320">
    <property type="entry name" value="KIRCHANNEL"/>
</dbReference>
<keyword evidence="16" id="KW-1185">Reference proteome</keyword>
<dbReference type="EMBL" id="CALOZG010000025">
    <property type="protein sequence ID" value="CAH4032013.1"/>
    <property type="molecule type" value="Genomic_DNA"/>
</dbReference>
<proteinExistence type="inferred from homology"/>
<comment type="similarity">
    <text evidence="11">Belongs to the inward rectifier-type potassium channel (TC 1.A.2.1) family.</text>
</comment>
<evidence type="ECO:0000256" key="7">
    <source>
        <dbReference type="ARBA" id="ARBA00022989"/>
    </source>
</evidence>
<accession>A0A9P0TRC6</accession>
<organism evidence="15 16">
    <name type="scientific">Pieris brassicae</name>
    <name type="common">White butterfly</name>
    <name type="synonym">Large white butterfly</name>
    <dbReference type="NCBI Taxonomy" id="7116"/>
    <lineage>
        <taxon>Eukaryota</taxon>
        <taxon>Metazoa</taxon>
        <taxon>Ecdysozoa</taxon>
        <taxon>Arthropoda</taxon>
        <taxon>Hexapoda</taxon>
        <taxon>Insecta</taxon>
        <taxon>Pterygota</taxon>
        <taxon>Neoptera</taxon>
        <taxon>Endopterygota</taxon>
        <taxon>Lepidoptera</taxon>
        <taxon>Glossata</taxon>
        <taxon>Ditrysia</taxon>
        <taxon>Papilionoidea</taxon>
        <taxon>Pieridae</taxon>
        <taxon>Pierinae</taxon>
        <taxon>Pieris</taxon>
    </lineage>
</organism>
<protein>
    <submittedName>
        <fullName evidence="15">Uncharacterized protein</fullName>
    </submittedName>
</protein>
<keyword evidence="3 11" id="KW-0633">Potassium transport</keyword>
<dbReference type="InterPro" id="IPR016449">
    <property type="entry name" value="K_chnl_inward-rec_Kir"/>
</dbReference>
<evidence type="ECO:0000256" key="12">
    <source>
        <dbReference type="SAM" id="Phobius"/>
    </source>
</evidence>
<evidence type="ECO:0000256" key="1">
    <source>
        <dbReference type="ARBA" id="ARBA00004141"/>
    </source>
</evidence>
<evidence type="ECO:0000313" key="15">
    <source>
        <dbReference type="EMBL" id="CAH4032013.1"/>
    </source>
</evidence>
<dbReference type="Pfam" id="PF17655">
    <property type="entry name" value="IRK_C"/>
    <property type="match status" value="1"/>
</dbReference>
<feature type="domain" description="Inward rectifier potassium channel C-terminal" evidence="14">
    <location>
        <begin position="195"/>
        <end position="362"/>
    </location>
</feature>
<dbReference type="Gene3D" id="1.10.287.70">
    <property type="match status" value="1"/>
</dbReference>
<feature type="transmembrane region" description="Helical" evidence="12">
    <location>
        <begin position="160"/>
        <end position="183"/>
    </location>
</feature>
<evidence type="ECO:0000259" key="13">
    <source>
        <dbReference type="Pfam" id="PF01007"/>
    </source>
</evidence>
<gene>
    <name evidence="15" type="ORF">PIBRA_LOCUS8458</name>
</gene>
<dbReference type="GO" id="GO:0005886">
    <property type="term" value="C:plasma membrane"/>
    <property type="evidence" value="ECO:0007669"/>
    <property type="project" value="TreeGrafter"/>
</dbReference>
<feature type="domain" description="Potassium channel inwardly rectifying transmembrane" evidence="13">
    <location>
        <begin position="48"/>
        <end position="188"/>
    </location>
</feature>
<keyword evidence="4 11" id="KW-0812">Transmembrane</keyword>
<comment type="subcellular location">
    <subcellularLocation>
        <location evidence="1 11">Membrane</location>
        <topology evidence="1 11">Multi-pass membrane protein</topology>
    </subcellularLocation>
</comment>
<evidence type="ECO:0000256" key="4">
    <source>
        <dbReference type="ARBA" id="ARBA00022692"/>
    </source>
</evidence>
<dbReference type="GO" id="GO:0005242">
    <property type="term" value="F:inward rectifier potassium channel activity"/>
    <property type="evidence" value="ECO:0007669"/>
    <property type="project" value="InterPro"/>
</dbReference>
<keyword evidence="5 11" id="KW-0851">Voltage-gated channel</keyword>
<dbReference type="InterPro" id="IPR040445">
    <property type="entry name" value="Kir_TM"/>
</dbReference>
<evidence type="ECO:0000256" key="6">
    <source>
        <dbReference type="ARBA" id="ARBA00022958"/>
    </source>
</evidence>
<dbReference type="SUPFAM" id="SSF81296">
    <property type="entry name" value="E set domains"/>
    <property type="match status" value="1"/>
</dbReference>
<evidence type="ECO:0000256" key="3">
    <source>
        <dbReference type="ARBA" id="ARBA00022538"/>
    </source>
</evidence>
<keyword evidence="8 11" id="KW-0406">Ion transport</keyword>
<dbReference type="GO" id="GO:0034702">
    <property type="term" value="C:monoatomic ion channel complex"/>
    <property type="evidence" value="ECO:0007669"/>
    <property type="project" value="UniProtKB-KW"/>
</dbReference>
<dbReference type="InterPro" id="IPR041647">
    <property type="entry name" value="IRK_C"/>
</dbReference>
<dbReference type="InterPro" id="IPR014756">
    <property type="entry name" value="Ig_E-set"/>
</dbReference>
<evidence type="ECO:0000313" key="16">
    <source>
        <dbReference type="Proteomes" id="UP001152562"/>
    </source>
</evidence>
<name>A0A9P0TRC6_PIEBR</name>
<feature type="transmembrane region" description="Helical" evidence="12">
    <location>
        <begin position="81"/>
        <end position="102"/>
    </location>
</feature>
<evidence type="ECO:0000256" key="5">
    <source>
        <dbReference type="ARBA" id="ARBA00022882"/>
    </source>
</evidence>
<dbReference type="Gene3D" id="2.60.40.1400">
    <property type="entry name" value="G protein-activated inward rectifier potassium channel 1"/>
    <property type="match status" value="1"/>
</dbReference>
<keyword evidence="10 11" id="KW-0407">Ion channel</keyword>
<dbReference type="Pfam" id="PF01007">
    <property type="entry name" value="IRK"/>
    <property type="match status" value="1"/>
</dbReference>
<evidence type="ECO:0000256" key="8">
    <source>
        <dbReference type="ARBA" id="ARBA00023065"/>
    </source>
</evidence>
<dbReference type="PANTHER" id="PTHR11767:SF113">
    <property type="entry name" value="INWARDLY RECTIFYING POTASSIUM CHANNEL 2, ISOFORM D"/>
    <property type="match status" value="1"/>
</dbReference>
<dbReference type="InterPro" id="IPR013518">
    <property type="entry name" value="K_chnl_inward-rec_Kir_cyto"/>
</dbReference>
<evidence type="ECO:0000256" key="11">
    <source>
        <dbReference type="RuleBase" id="RU003822"/>
    </source>
</evidence>
<dbReference type="Proteomes" id="UP001152562">
    <property type="component" value="Unassembled WGS sequence"/>
</dbReference>
<evidence type="ECO:0000259" key="14">
    <source>
        <dbReference type="Pfam" id="PF17655"/>
    </source>
</evidence>